<dbReference type="RefSeq" id="WP_089372312.1">
    <property type="nucleotide sequence ID" value="NZ_BMEP01000006.1"/>
</dbReference>
<reference evidence="2 3" key="1">
    <citation type="submission" date="2017-06" db="EMBL/GenBank/DDBJ databases">
        <authorList>
            <person name="Kim H.J."/>
            <person name="Triplett B.A."/>
        </authorList>
    </citation>
    <scope>NUCLEOTIDE SEQUENCE [LARGE SCALE GENOMIC DNA]</scope>
    <source>
        <strain evidence="2 3">DSM 25597</strain>
    </source>
</reference>
<gene>
    <name evidence="2" type="ORF">SAMN06265376_10553</name>
</gene>
<evidence type="ECO:0000259" key="1">
    <source>
        <dbReference type="Pfam" id="PF01738"/>
    </source>
</evidence>
<dbReference type="Proteomes" id="UP000198379">
    <property type="component" value="Unassembled WGS sequence"/>
</dbReference>
<dbReference type="InterPro" id="IPR002925">
    <property type="entry name" value="Dienelactn_hydro"/>
</dbReference>
<keyword evidence="3" id="KW-1185">Reference proteome</keyword>
<dbReference type="AlphaFoldDB" id="A0A239ARI0"/>
<dbReference type="Pfam" id="PF01738">
    <property type="entry name" value="DLH"/>
    <property type="match status" value="1"/>
</dbReference>
<proteinExistence type="predicted"/>
<dbReference type="SUPFAM" id="SSF53474">
    <property type="entry name" value="alpha/beta-Hydrolases"/>
    <property type="match status" value="1"/>
</dbReference>
<accession>A0A239ARI0</accession>
<dbReference type="Gene3D" id="3.40.50.1820">
    <property type="entry name" value="alpha/beta hydrolase"/>
    <property type="match status" value="1"/>
</dbReference>
<protein>
    <submittedName>
        <fullName evidence="2">Dienelactone hydrolase</fullName>
    </submittedName>
</protein>
<organism evidence="2 3">
    <name type="scientific">Dokdonia pacifica</name>
    <dbReference type="NCBI Taxonomy" id="1627892"/>
    <lineage>
        <taxon>Bacteria</taxon>
        <taxon>Pseudomonadati</taxon>
        <taxon>Bacteroidota</taxon>
        <taxon>Flavobacteriia</taxon>
        <taxon>Flavobacteriales</taxon>
        <taxon>Flavobacteriaceae</taxon>
        <taxon>Dokdonia</taxon>
    </lineage>
</organism>
<dbReference type="InterPro" id="IPR051049">
    <property type="entry name" value="Dienelactone_hydrolase-like"/>
</dbReference>
<name>A0A239ARI0_9FLAO</name>
<sequence length="255" mass="28064">MSSITQIDAYQKEPFTSTLRNGKKVTNTIYTQGNGPKVVIIIQELPGIGQETLALADRFVNKGYTVVLPHLFGKIGKTATAANFGKVLFCMRRQFSALARNHSSPIVDFLSALCTYTKEKHQVQGVAVIGMCLTGNFAISLMANEAVLAGFASQPSLPFKRGGLHMSPEEVTHVKNRLDDIGPMHCARFKGDSMCPASRFDLYKKTFNTDRERIILHELPGDGHAILTLDFVDEEGHATKDALNDVITYFDGQLN</sequence>
<dbReference type="OrthoDB" id="9782215at2"/>
<dbReference type="PANTHER" id="PTHR46623">
    <property type="entry name" value="CARBOXYMETHYLENEBUTENOLIDASE-RELATED"/>
    <property type="match status" value="1"/>
</dbReference>
<keyword evidence="2" id="KW-0378">Hydrolase</keyword>
<dbReference type="GO" id="GO:0016787">
    <property type="term" value="F:hydrolase activity"/>
    <property type="evidence" value="ECO:0007669"/>
    <property type="project" value="UniProtKB-KW"/>
</dbReference>
<dbReference type="InterPro" id="IPR029058">
    <property type="entry name" value="AB_hydrolase_fold"/>
</dbReference>
<dbReference type="PANTHER" id="PTHR46623:SF6">
    <property type="entry name" value="ALPHA_BETA-HYDROLASES SUPERFAMILY PROTEIN"/>
    <property type="match status" value="1"/>
</dbReference>
<feature type="domain" description="Dienelactone hydrolase" evidence="1">
    <location>
        <begin position="37"/>
        <end position="251"/>
    </location>
</feature>
<evidence type="ECO:0000313" key="2">
    <source>
        <dbReference type="EMBL" id="SNR97553.1"/>
    </source>
</evidence>
<evidence type="ECO:0000313" key="3">
    <source>
        <dbReference type="Proteomes" id="UP000198379"/>
    </source>
</evidence>
<dbReference type="EMBL" id="FZNY01000005">
    <property type="protein sequence ID" value="SNR97553.1"/>
    <property type="molecule type" value="Genomic_DNA"/>
</dbReference>